<comment type="similarity">
    <text evidence="1">Belongs to the DNAI7 family.</text>
</comment>
<accession>A0ABD2BB06</accession>
<evidence type="ECO:0000259" key="4">
    <source>
        <dbReference type="Pfam" id="PF15927"/>
    </source>
</evidence>
<proteinExistence type="inferred from homology"/>
<dbReference type="PANTHER" id="PTHR20929">
    <property type="entry name" value="LUNG ADENOMA SUSCEPTIBILITY 1-RELATED"/>
    <property type="match status" value="1"/>
</dbReference>
<protein>
    <submittedName>
        <fullName evidence="5">Axonemal 84 kDa protein-like isoform X1</fullName>
    </submittedName>
</protein>
<reference evidence="5 6" key="1">
    <citation type="journal article" date="2024" name="Ann. Entomol. Soc. Am.">
        <title>Genomic analyses of the southern and eastern yellowjacket wasps (Hymenoptera: Vespidae) reveal evolutionary signatures of social life.</title>
        <authorList>
            <person name="Catto M.A."/>
            <person name="Caine P.B."/>
            <person name="Orr S.E."/>
            <person name="Hunt B.G."/>
            <person name="Goodisman M.A.D."/>
        </authorList>
    </citation>
    <scope>NUCLEOTIDE SEQUENCE [LARGE SCALE GENOMIC DNA]</scope>
    <source>
        <strain evidence="5">232</strain>
        <tissue evidence="5">Head and thorax</tissue>
    </source>
</reference>
<dbReference type="InterPro" id="IPR022110">
    <property type="entry name" value="CASC1_C"/>
</dbReference>
<evidence type="ECO:0000313" key="5">
    <source>
        <dbReference type="EMBL" id="KAL2729895.1"/>
    </source>
</evidence>
<comment type="caution">
    <text evidence="5">The sequence shown here is derived from an EMBL/GenBank/DDBJ whole genome shotgun (WGS) entry which is preliminary data.</text>
</comment>
<dbReference type="Proteomes" id="UP001607303">
    <property type="component" value="Unassembled WGS sequence"/>
</dbReference>
<feature type="domain" description="IC97/Casc1 N-terminal" evidence="4">
    <location>
        <begin position="140"/>
        <end position="374"/>
    </location>
</feature>
<evidence type="ECO:0000256" key="1">
    <source>
        <dbReference type="ARBA" id="ARBA00024332"/>
    </source>
</evidence>
<gene>
    <name evidence="5" type="ORF">V1477_015706</name>
</gene>
<dbReference type="Pfam" id="PF15927">
    <property type="entry name" value="Casc1_N"/>
    <property type="match status" value="1"/>
</dbReference>
<dbReference type="AlphaFoldDB" id="A0ABD2BB06"/>
<organism evidence="5 6">
    <name type="scientific">Vespula maculifrons</name>
    <name type="common">Eastern yellow jacket</name>
    <name type="synonym">Wasp</name>
    <dbReference type="NCBI Taxonomy" id="7453"/>
    <lineage>
        <taxon>Eukaryota</taxon>
        <taxon>Metazoa</taxon>
        <taxon>Ecdysozoa</taxon>
        <taxon>Arthropoda</taxon>
        <taxon>Hexapoda</taxon>
        <taxon>Insecta</taxon>
        <taxon>Pterygota</taxon>
        <taxon>Neoptera</taxon>
        <taxon>Endopterygota</taxon>
        <taxon>Hymenoptera</taxon>
        <taxon>Apocrita</taxon>
        <taxon>Aculeata</taxon>
        <taxon>Vespoidea</taxon>
        <taxon>Vespidae</taxon>
        <taxon>Vespinae</taxon>
        <taxon>Vespula</taxon>
    </lineage>
</organism>
<evidence type="ECO:0000256" key="2">
    <source>
        <dbReference type="SAM" id="MobiDB-lite"/>
    </source>
</evidence>
<name>A0ABD2BB06_VESMC</name>
<evidence type="ECO:0000259" key="3">
    <source>
        <dbReference type="Pfam" id="PF12366"/>
    </source>
</evidence>
<dbReference type="InterPro" id="IPR031826">
    <property type="entry name" value="IC97/Casc1_N"/>
</dbReference>
<sequence length="922" mass="107309">MDAKESLKTIVSNRTDTEKSVSPMDVRYSSVSRVLPGASVSKMSYTKDSVRFKKGRRRRRKVVTSEIEVDTILKESIYDEYEEDPQFTMKLEYPKPRIIPRASVLLREWIDEQLSSLPEQKRKMTKRARRALQKKQAAAAAEEAERIRLQLIKDIQEEIHLERSKVEREILLEESQTAMRKIQLEETCFVTHENKKAFADHVFATEEEENWIMYLTCDNLPHVGEISEMNTFIFLWSLEDEDLNMELVVKKNEVIQYVCVSEHYDRSLSRIDRWSRKIEEKKSRTFLVKLRAYFQLLLQLDEIIKFSLMRPADYIEECKMVRQSFRTKLQDWIDQACYRLLRQIERDMLRVDLKNATYVKITKQLICCIWALIKLPISIKEIPEKERNSIEVHFEEINLTVKIPPDIDCYCMAIRGLWLEYDHYSDIGTSYVMPEIPEEYQMKMDLVTFCSEENETKERIRAEQVEGRRLRMEEKKAMLWKLENPAPVVPIKLDRRGRKAGNQYGRLKRSEPEQEVESLPYLPTPNEIILSKEEESRKELRKLLFTKCEKTEVNLRKYKILGGIYHIDLVYQPPQPKDMRRDIFLSTLEIPKELKHVPFYKPYKAPPPIPPTERTPEVIENEMKALETAMEALVLVTLKLPDTVLWFEPPLVAHWISERNIWSTQDIHDIKFNEDKQQITFRTGRFGIHGLAAYKLINLPFQSWELKPEMGRNSGGGVTLNITAATVQAEFIVRDDSVCLNSLVGGTSSALQNIIGQYMKLNILINEMRKGGCDLFPEQDAASYIKGLSVKHPVAQKHLQECIGLLCTAYTFSWSRWNIKRPSREIVLQFKEVHGCVAKERTNITLLVTPLQTIAVQCTEVSPEFSNVPIDGDSAKFYADLYHLALHNAGIKSHLLIKDISYKLALTVANLLQSTNVISMSS</sequence>
<keyword evidence="6" id="KW-1185">Reference proteome</keyword>
<dbReference type="PANTHER" id="PTHR20929:SF11">
    <property type="entry name" value="DYNEIN AXONEMAL INTERMEDIATE CHAIN 7"/>
    <property type="match status" value="1"/>
</dbReference>
<feature type="domain" description="CASC1 C-terminal" evidence="3">
    <location>
        <begin position="661"/>
        <end position="864"/>
    </location>
</feature>
<dbReference type="InterPro" id="IPR023247">
    <property type="entry name" value="IC97/Dnai7-like"/>
</dbReference>
<evidence type="ECO:0000313" key="6">
    <source>
        <dbReference type="Proteomes" id="UP001607303"/>
    </source>
</evidence>
<dbReference type="Pfam" id="PF12366">
    <property type="entry name" value="Casc1_C"/>
    <property type="match status" value="1"/>
</dbReference>
<feature type="region of interest" description="Disordered" evidence="2">
    <location>
        <begin position="1"/>
        <end position="23"/>
    </location>
</feature>
<dbReference type="EMBL" id="JAYRBN010000091">
    <property type="protein sequence ID" value="KAL2729895.1"/>
    <property type="molecule type" value="Genomic_DNA"/>
</dbReference>